<name>A0A9X3FC53_9BACT</name>
<proteinExistence type="predicted"/>
<comment type="caution">
    <text evidence="1">The sequence shown here is derived from an EMBL/GenBank/DDBJ whole genome shotgun (WGS) entry which is preliminary data.</text>
</comment>
<accession>A0A9X3FC53</accession>
<dbReference type="AlphaFoldDB" id="A0A9X3FC53"/>
<keyword evidence="2" id="KW-1185">Reference proteome</keyword>
<dbReference type="RefSeq" id="WP_343332519.1">
    <property type="nucleotide sequence ID" value="NZ_JAPOHD010000013.1"/>
</dbReference>
<evidence type="ECO:0000313" key="1">
    <source>
        <dbReference type="EMBL" id="MCY1720185.1"/>
    </source>
</evidence>
<sequence>MNENTTGSTMVPAKRKYPTLRELDFNRKYLDKDLETDIAGYEREFKYLDRDKYPTRWYYVQMELAELYRRLMFRWKNER</sequence>
<reference evidence="1" key="1">
    <citation type="submission" date="2022-11" db="EMBL/GenBank/DDBJ databases">
        <title>Marilongibacter aestuarii gen. nov., sp. nov., isolated from tidal flat sediment.</title>
        <authorList>
            <person name="Jiayan W."/>
        </authorList>
    </citation>
    <scope>NUCLEOTIDE SEQUENCE</scope>
    <source>
        <strain evidence="1">Z1-6</strain>
    </source>
</reference>
<dbReference type="EMBL" id="JAPOHD010000013">
    <property type="protein sequence ID" value="MCY1720185.1"/>
    <property type="molecule type" value="Genomic_DNA"/>
</dbReference>
<protein>
    <submittedName>
        <fullName evidence="1">Uncharacterized protein</fullName>
    </submittedName>
</protein>
<dbReference type="Proteomes" id="UP001145087">
    <property type="component" value="Unassembled WGS sequence"/>
</dbReference>
<organism evidence="1 2">
    <name type="scientific">Draconibacterium aestuarii</name>
    <dbReference type="NCBI Taxonomy" id="2998507"/>
    <lineage>
        <taxon>Bacteria</taxon>
        <taxon>Pseudomonadati</taxon>
        <taxon>Bacteroidota</taxon>
        <taxon>Bacteroidia</taxon>
        <taxon>Marinilabiliales</taxon>
        <taxon>Prolixibacteraceae</taxon>
        <taxon>Draconibacterium</taxon>
    </lineage>
</organism>
<gene>
    <name evidence="1" type="ORF">OU798_07515</name>
</gene>
<evidence type="ECO:0000313" key="2">
    <source>
        <dbReference type="Proteomes" id="UP001145087"/>
    </source>
</evidence>